<evidence type="ECO:0000256" key="1">
    <source>
        <dbReference type="SAM" id="Phobius"/>
    </source>
</evidence>
<name>A0A1B7X3R2_APHFL</name>
<keyword evidence="1" id="KW-1133">Transmembrane helix</keyword>
<evidence type="ECO:0000313" key="2">
    <source>
        <dbReference type="EMBL" id="OBQ43989.1"/>
    </source>
</evidence>
<reference evidence="2 3" key="1">
    <citation type="submission" date="2015-09" db="EMBL/GenBank/DDBJ databases">
        <title>Aphanizomenon flos-aquae WA102.</title>
        <authorList>
            <person name="Driscoll C."/>
        </authorList>
    </citation>
    <scope>NUCLEOTIDE SEQUENCE [LARGE SCALE GENOMIC DNA]</scope>
    <source>
        <strain evidence="2">WA102</strain>
    </source>
</reference>
<protein>
    <submittedName>
        <fullName evidence="2">Uncharacterized protein</fullName>
    </submittedName>
</protein>
<organism evidence="2 3">
    <name type="scientific">Aphanizomenon flos-aquae WA102</name>
    <dbReference type="NCBI Taxonomy" id="1710896"/>
    <lineage>
        <taxon>Bacteria</taxon>
        <taxon>Bacillati</taxon>
        <taxon>Cyanobacteriota</taxon>
        <taxon>Cyanophyceae</taxon>
        <taxon>Nostocales</taxon>
        <taxon>Aphanizomenonaceae</taxon>
        <taxon>Aphanizomenon</taxon>
    </lineage>
</organism>
<accession>A0A1B7X3R2</accession>
<keyword evidence="1" id="KW-0812">Transmembrane</keyword>
<keyword evidence="1" id="KW-0472">Membrane</keyword>
<dbReference type="PATRIC" id="fig|1710896.3.peg.6219"/>
<feature type="transmembrane region" description="Helical" evidence="1">
    <location>
        <begin position="87"/>
        <end position="111"/>
    </location>
</feature>
<dbReference type="AlphaFoldDB" id="A0A1B7X3R2"/>
<comment type="caution">
    <text evidence="2">The sequence shown here is derived from an EMBL/GenBank/DDBJ whole genome shotgun (WGS) entry which is preliminary data.</text>
</comment>
<evidence type="ECO:0000313" key="3">
    <source>
        <dbReference type="Proteomes" id="UP000092093"/>
    </source>
</evidence>
<proteinExistence type="predicted"/>
<gene>
    <name evidence="2" type="ORF">AN484_09600</name>
</gene>
<sequence>MAVEESIKIKIQANAEEFKIVAGIINTELGKLGKNFEILEGNIKQTSNAMNSFDGSSKKFNKGLMSISLILQDLPYGFRGIQNNIPALVQGFGVLYLAISAVTAAMTYFVLEGDNMSKGTKKLYDTFKDFINGVVNDLYNALAPAFESVVKSVMILWDMFGSYLTSIFKDTWDILVKIITVVGNNIAYMFKAFTAILKGDWKTLGETLVNYWKSAWNLIIDILSYSLKTVGNLVGGLVGIFDKDFGKLISKSTEYTANKFADNFKFAFKEVEKASKKIDIFSIFGGKKKKGGEDNKTFKADKSNLEVLKAQENFYKDDLFMRRYYALEVLKEEEKLALMEANFNKANKVTLTNIAEEFRIKRLAVEKSTLDGIQAIRNDAADRTTKFNKDELEKAEKIQKELTDRSIYFTDQRIKAAQTEADASIRANRGNYQAQKQALEDVIVKLGIFRMAGIGGAEAMLKLDEAIANNKAKIEGLVDPLETLNQALTSAFGQLNVDMVTGFAENIGEMLAGGKFDFSKLGNILADGLSSIGKALIAFALTNGAVIELFKDPKTWPIALAAGVAAVAAGSFLKSKLSDNKATAFANGGIVSGPTMGLVGEYPGAANNPEVIAPLDKLKSMIGGGGGGMFVLRGQDLLLSVNRAQKASNLKGQNISLA</sequence>
<dbReference type="Proteomes" id="UP000092093">
    <property type="component" value="Unassembled WGS sequence"/>
</dbReference>
<dbReference type="EMBL" id="LJOW01000036">
    <property type="protein sequence ID" value="OBQ43989.1"/>
    <property type="molecule type" value="Genomic_DNA"/>
</dbReference>